<dbReference type="EMBL" id="FOFS01000022">
    <property type="protein sequence ID" value="SER22028.1"/>
    <property type="molecule type" value="Genomic_DNA"/>
</dbReference>
<dbReference type="OrthoDB" id="9153755at2"/>
<organism evidence="5 6">
    <name type="scientific">Solimonas aquatica</name>
    <dbReference type="NCBI Taxonomy" id="489703"/>
    <lineage>
        <taxon>Bacteria</taxon>
        <taxon>Pseudomonadati</taxon>
        <taxon>Pseudomonadota</taxon>
        <taxon>Gammaproteobacteria</taxon>
        <taxon>Nevskiales</taxon>
        <taxon>Nevskiaceae</taxon>
        <taxon>Solimonas</taxon>
    </lineage>
</organism>
<keyword evidence="2" id="KW-0472">Membrane</keyword>
<keyword evidence="3" id="KW-0998">Cell outer membrane</keyword>
<dbReference type="STRING" id="489703.SAMN04488038_1226"/>
<dbReference type="Pfam" id="PF10082">
    <property type="entry name" value="BBP2_2"/>
    <property type="match status" value="1"/>
</dbReference>
<comment type="subcellular location">
    <subcellularLocation>
        <location evidence="1">Cell outer membrane</location>
    </subcellularLocation>
</comment>
<dbReference type="InterPro" id="IPR018759">
    <property type="entry name" value="BBP2_2"/>
</dbReference>
<evidence type="ECO:0000256" key="2">
    <source>
        <dbReference type="ARBA" id="ARBA00023136"/>
    </source>
</evidence>
<sequence>MGSHFLNRLNWGLLGLSLLTSLPAAAEQRDLGIQLGSGWTLMPEFDAQYLHDSNIYRQDQNSTSANATILKPQLSAQLLSANDRYTFKYDGEFGFYDSTSHDNYTDNSIAFKGEVNQTGKNRLELNAGRREGHDPFGTERTELDRTTQLDVDEYALSSVDLTYTYGAPSATLNLSLGGDYTDKHYTNNKTLTSYLDFNRAGVMGALRFRLSNITSALADVQYHKISFPNDVNGFSNRDGDEISTRVGAQWQPLATLTMRGLVGYFSRASDASDRSDHNSLDWEGVLNYQPASYSLFVVEGSHSTEESYLLLSTFIDRQRVGGSWKQGWTDRLTTSVAGYYNRYRFEGYQRSDNVYTGSLYVDYDLSGYIGALRLVTARLSFDIAKRDSDVDGFDFDRNVTALRINIAL</sequence>
<name>A0A1H9MEA6_9GAMM</name>
<dbReference type="AlphaFoldDB" id="A0A1H9MEA6"/>
<dbReference type="InterPro" id="IPR036942">
    <property type="entry name" value="Beta-barrel_TonB_sf"/>
</dbReference>
<reference evidence="5 6" key="1">
    <citation type="submission" date="2016-10" db="EMBL/GenBank/DDBJ databases">
        <authorList>
            <person name="de Groot N.N."/>
        </authorList>
    </citation>
    <scope>NUCLEOTIDE SEQUENCE [LARGE SCALE GENOMIC DNA]</scope>
    <source>
        <strain evidence="5 6">DSM 25927</strain>
    </source>
</reference>
<keyword evidence="6" id="KW-1185">Reference proteome</keyword>
<dbReference type="Proteomes" id="UP000199233">
    <property type="component" value="Unassembled WGS sequence"/>
</dbReference>
<proteinExistence type="predicted"/>
<evidence type="ECO:0008006" key="7">
    <source>
        <dbReference type="Google" id="ProtNLM"/>
    </source>
</evidence>
<evidence type="ECO:0000256" key="3">
    <source>
        <dbReference type="ARBA" id="ARBA00023237"/>
    </source>
</evidence>
<accession>A0A1H9MEA6</accession>
<dbReference type="GO" id="GO:0009279">
    <property type="term" value="C:cell outer membrane"/>
    <property type="evidence" value="ECO:0007669"/>
    <property type="project" value="UniProtKB-SubCell"/>
</dbReference>
<dbReference type="SUPFAM" id="SSF56935">
    <property type="entry name" value="Porins"/>
    <property type="match status" value="1"/>
</dbReference>
<feature type="chain" id="PRO_5011715209" description="Beta-barrel porin 2" evidence="4">
    <location>
        <begin position="27"/>
        <end position="408"/>
    </location>
</feature>
<feature type="signal peptide" evidence="4">
    <location>
        <begin position="1"/>
        <end position="26"/>
    </location>
</feature>
<evidence type="ECO:0000313" key="6">
    <source>
        <dbReference type="Proteomes" id="UP000199233"/>
    </source>
</evidence>
<keyword evidence="4" id="KW-0732">Signal</keyword>
<evidence type="ECO:0000256" key="4">
    <source>
        <dbReference type="SAM" id="SignalP"/>
    </source>
</evidence>
<dbReference type="Gene3D" id="2.40.170.20">
    <property type="entry name" value="TonB-dependent receptor, beta-barrel domain"/>
    <property type="match status" value="1"/>
</dbReference>
<gene>
    <name evidence="5" type="ORF">SAMN04488038_1226</name>
</gene>
<protein>
    <recommendedName>
        <fullName evidence="7">Beta-barrel porin 2</fullName>
    </recommendedName>
</protein>
<evidence type="ECO:0000313" key="5">
    <source>
        <dbReference type="EMBL" id="SER22028.1"/>
    </source>
</evidence>
<evidence type="ECO:0000256" key="1">
    <source>
        <dbReference type="ARBA" id="ARBA00004442"/>
    </source>
</evidence>